<evidence type="ECO:0000313" key="2">
    <source>
        <dbReference type="EMBL" id="RAV31850.1"/>
    </source>
</evidence>
<dbReference type="AlphaFoldDB" id="A0A364V5C0"/>
<proteinExistence type="predicted"/>
<dbReference type="Proteomes" id="UP000251577">
    <property type="component" value="Unassembled WGS sequence"/>
</dbReference>
<feature type="region of interest" description="Disordered" evidence="1">
    <location>
        <begin position="140"/>
        <end position="175"/>
    </location>
</feature>
<dbReference type="EMBL" id="QHCV01000054">
    <property type="protein sequence ID" value="RAV31850.1"/>
    <property type="molecule type" value="Genomic_DNA"/>
</dbReference>
<evidence type="ECO:0000256" key="1">
    <source>
        <dbReference type="SAM" id="MobiDB-lite"/>
    </source>
</evidence>
<keyword evidence="3" id="KW-1185">Reference proteome</keyword>
<comment type="caution">
    <text evidence="2">The sequence shown here is derived from an EMBL/GenBank/DDBJ whole genome shotgun (WGS) entry which is preliminary data.</text>
</comment>
<reference evidence="2 3" key="1">
    <citation type="journal article" date="2018" name="Syst. Appl. Microbiol.">
        <title>Corynebacterium heidelbergense sp. nov., isolated from the preen glands of Egyptian geese (Alopochen aegyptiacus).</title>
        <authorList>
            <person name="Braun M.S."/>
            <person name="Wang E."/>
            <person name="Zimmermann S."/>
            <person name="Wink M."/>
        </authorList>
    </citation>
    <scope>NUCLEOTIDE SEQUENCE [LARGE SCALE GENOMIC DNA]</scope>
    <source>
        <strain evidence="2 3">647</strain>
    </source>
</reference>
<gene>
    <name evidence="2" type="ORF">DLJ54_06270</name>
</gene>
<accession>A0A364V5C0</accession>
<sequence>MLTAATLTATVSACGLTSHEQGQVSLQAVDTVHPGPTMIAAAMGRLVKNQGHCARTSQTRDVVQWRCMWTKDNLNHETTAYTNADGSIREWVDGFTSYQSRDVESAEFLQAWKKTVAEQTEVLTQLVAPQDDAAAIARELSSKTEGSTVPIRERGENQNVSARRFTDEDDHAPSPQLRLLNYDRSVGNIDKDKPNVGPNLGLPIGQHKKWCGSIPGAEYSDRGQHGMSVTTPRSDCVMHLADKDARTGTWGEEPSVYDMEFTLPAPEKLTTFPLQPNDLARRGVEWISGINGSDLTVINGVLVTGKVTAESTEPTARKHARLVFGQPTDFSLSW</sequence>
<protein>
    <submittedName>
        <fullName evidence="2">Uncharacterized protein</fullName>
    </submittedName>
</protein>
<name>A0A364V5C0_9CORY</name>
<organism evidence="2 3">
    <name type="scientific">Corynebacterium heidelbergense</name>
    <dbReference type="NCBI Taxonomy" id="2055947"/>
    <lineage>
        <taxon>Bacteria</taxon>
        <taxon>Bacillati</taxon>
        <taxon>Actinomycetota</taxon>
        <taxon>Actinomycetes</taxon>
        <taxon>Mycobacteriales</taxon>
        <taxon>Corynebacteriaceae</taxon>
        <taxon>Corynebacterium</taxon>
    </lineage>
</organism>
<evidence type="ECO:0000313" key="3">
    <source>
        <dbReference type="Proteomes" id="UP000251577"/>
    </source>
</evidence>